<evidence type="ECO:0000256" key="1">
    <source>
        <dbReference type="RuleBase" id="RU365061"/>
    </source>
</evidence>
<dbReference type="GO" id="GO:0070034">
    <property type="term" value="F:telomerase RNA binding"/>
    <property type="evidence" value="ECO:0007669"/>
    <property type="project" value="TreeGrafter"/>
</dbReference>
<comment type="catalytic activity">
    <reaction evidence="1">
        <text>DNA(n) + a 2'-deoxyribonucleoside 5'-triphosphate = DNA(n+1) + diphosphate</text>
        <dbReference type="Rhea" id="RHEA:22508"/>
        <dbReference type="Rhea" id="RHEA-COMP:17339"/>
        <dbReference type="Rhea" id="RHEA-COMP:17340"/>
        <dbReference type="ChEBI" id="CHEBI:33019"/>
        <dbReference type="ChEBI" id="CHEBI:61560"/>
        <dbReference type="ChEBI" id="CHEBI:173112"/>
        <dbReference type="EC" id="2.7.7.49"/>
    </reaction>
</comment>
<accession>A0AA38MW92</accession>
<dbReference type="GO" id="GO:0003720">
    <property type="term" value="F:telomerase activity"/>
    <property type="evidence" value="ECO:0007669"/>
    <property type="project" value="InterPro"/>
</dbReference>
<dbReference type="GO" id="GO:0000781">
    <property type="term" value="C:chromosome, telomeric region"/>
    <property type="evidence" value="ECO:0007669"/>
    <property type="project" value="UniProtKB-SubCell"/>
</dbReference>
<proteinExistence type="inferred from homology"/>
<keyword evidence="1" id="KW-0695">RNA-directed DNA polymerase</keyword>
<dbReference type="InterPro" id="IPR003545">
    <property type="entry name" value="Telomerase_RT"/>
</dbReference>
<keyword evidence="1" id="KW-0548">Nucleotidyltransferase</keyword>
<keyword evidence="1" id="KW-0539">Nucleus</keyword>
<keyword evidence="1" id="KW-0808">Transferase</keyword>
<organism evidence="2 3">
    <name type="scientific">Lentinula guzmanii</name>
    <dbReference type="NCBI Taxonomy" id="2804957"/>
    <lineage>
        <taxon>Eukaryota</taxon>
        <taxon>Fungi</taxon>
        <taxon>Dikarya</taxon>
        <taxon>Basidiomycota</taxon>
        <taxon>Agaricomycotina</taxon>
        <taxon>Agaricomycetes</taxon>
        <taxon>Agaricomycetidae</taxon>
        <taxon>Agaricales</taxon>
        <taxon>Marasmiineae</taxon>
        <taxon>Omphalotaceae</taxon>
        <taxon>Lentinula</taxon>
    </lineage>
</organism>
<dbReference type="GO" id="GO:0046872">
    <property type="term" value="F:metal ion binding"/>
    <property type="evidence" value="ECO:0007669"/>
    <property type="project" value="UniProtKB-KW"/>
</dbReference>
<reference evidence="2" key="1">
    <citation type="submission" date="2022-08" db="EMBL/GenBank/DDBJ databases">
        <authorList>
            <consortium name="DOE Joint Genome Institute"/>
            <person name="Min B."/>
            <person name="Sierra-Patev S."/>
            <person name="Naranjo-Ortiz M."/>
            <person name="Looney B."/>
            <person name="Konkel Z."/>
            <person name="Slot J.C."/>
            <person name="Sakamoto Y."/>
            <person name="Steenwyk J.L."/>
            <person name="Rokas A."/>
            <person name="Carro J."/>
            <person name="Camarero S."/>
            <person name="Ferreira P."/>
            <person name="Molpeceres G."/>
            <person name="Ruiz-duenas F.J."/>
            <person name="Serrano A."/>
            <person name="Henrissat B."/>
            <person name="Drula E."/>
            <person name="Hughes K.W."/>
            <person name="Mata J.L."/>
            <person name="Ishikawa N.K."/>
            <person name="Vargas-Isla R."/>
            <person name="Ushijima S."/>
            <person name="Smith C.A."/>
            <person name="Ahrendt S."/>
            <person name="Andreopoulos W."/>
            <person name="He G."/>
            <person name="LaButti K."/>
            <person name="Lipzen A."/>
            <person name="Ng V."/>
            <person name="Riley R."/>
            <person name="Sandor L."/>
            <person name="Barry K."/>
            <person name="Martinez A.T."/>
            <person name="Xiao Y."/>
            <person name="Gibbons J.G."/>
            <person name="Terashima K."/>
            <person name="Hibbett D.S."/>
            <person name="Grigoriev I.V."/>
        </authorList>
    </citation>
    <scope>NUCLEOTIDE SEQUENCE</scope>
    <source>
        <strain evidence="2">ET3784</strain>
    </source>
</reference>
<keyword evidence="1" id="KW-0479">Metal-binding</keyword>
<dbReference type="PANTHER" id="PTHR12066">
    <property type="entry name" value="TELOMERASE REVERSE TRANSCRIPTASE"/>
    <property type="match status" value="1"/>
</dbReference>
<dbReference type="GO" id="GO:0042162">
    <property type="term" value="F:telomeric DNA binding"/>
    <property type="evidence" value="ECO:0007669"/>
    <property type="project" value="TreeGrafter"/>
</dbReference>
<gene>
    <name evidence="2" type="ORF">DFJ43DRAFT_712579</name>
</gene>
<evidence type="ECO:0000313" key="2">
    <source>
        <dbReference type="EMBL" id="KAJ3720783.1"/>
    </source>
</evidence>
<dbReference type="PANTHER" id="PTHR12066:SF0">
    <property type="entry name" value="TELOMERASE REVERSE TRANSCRIPTASE"/>
    <property type="match status" value="1"/>
</dbReference>
<dbReference type="GO" id="GO:0007004">
    <property type="term" value="P:telomere maintenance via telomerase"/>
    <property type="evidence" value="ECO:0007669"/>
    <property type="project" value="TreeGrafter"/>
</dbReference>
<dbReference type="AlphaFoldDB" id="A0AA38MW92"/>
<comment type="caution">
    <text evidence="2">The sequence shown here is derived from an EMBL/GenBank/DDBJ whole genome shotgun (WGS) entry which is preliminary data.</text>
</comment>
<dbReference type="GO" id="GO:0000333">
    <property type="term" value="C:telomerase catalytic core complex"/>
    <property type="evidence" value="ECO:0007669"/>
    <property type="project" value="TreeGrafter"/>
</dbReference>
<name>A0AA38MW92_9AGAR</name>
<reference evidence="2" key="2">
    <citation type="journal article" date="2023" name="Proc. Natl. Acad. Sci. U.S.A.">
        <title>A global phylogenomic analysis of the shiitake genus Lentinula.</title>
        <authorList>
            <person name="Sierra-Patev S."/>
            <person name="Min B."/>
            <person name="Naranjo-Ortiz M."/>
            <person name="Looney B."/>
            <person name="Konkel Z."/>
            <person name="Slot J.C."/>
            <person name="Sakamoto Y."/>
            <person name="Steenwyk J.L."/>
            <person name="Rokas A."/>
            <person name="Carro J."/>
            <person name="Camarero S."/>
            <person name="Ferreira P."/>
            <person name="Molpeceres G."/>
            <person name="Ruiz-Duenas F.J."/>
            <person name="Serrano A."/>
            <person name="Henrissat B."/>
            <person name="Drula E."/>
            <person name="Hughes K.W."/>
            <person name="Mata J.L."/>
            <person name="Ishikawa N.K."/>
            <person name="Vargas-Isla R."/>
            <person name="Ushijima S."/>
            <person name="Smith C.A."/>
            <person name="Donoghue J."/>
            <person name="Ahrendt S."/>
            <person name="Andreopoulos W."/>
            <person name="He G."/>
            <person name="LaButti K."/>
            <person name="Lipzen A."/>
            <person name="Ng V."/>
            <person name="Riley R."/>
            <person name="Sandor L."/>
            <person name="Barry K."/>
            <person name="Martinez A.T."/>
            <person name="Xiao Y."/>
            <person name="Gibbons J.G."/>
            <person name="Terashima K."/>
            <person name="Grigoriev I.V."/>
            <person name="Hibbett D."/>
        </authorList>
    </citation>
    <scope>NUCLEOTIDE SEQUENCE</scope>
    <source>
        <strain evidence="2">ET3784</strain>
    </source>
</reference>
<dbReference type="EC" id="2.7.7.49" evidence="1"/>
<comment type="function">
    <text evidence="1">Telomerase is a ribonucleoprotein enzyme essential for the replication of chromosome termini in most eukaryotes. It elongates telomeres. It is a reverse transcriptase that adds simple sequence repeats to chromosome ends by copying a template sequence within the RNA component of the enzyme.</text>
</comment>
<keyword evidence="1" id="KW-0460">Magnesium</keyword>
<keyword evidence="1" id="KW-0158">Chromosome</keyword>
<dbReference type="Proteomes" id="UP001176059">
    <property type="component" value="Unassembled WGS sequence"/>
</dbReference>
<keyword evidence="1" id="KW-0779">Telomere</keyword>
<comment type="subcellular location">
    <subcellularLocation>
        <location evidence="1">Nucleus</location>
    </subcellularLocation>
    <subcellularLocation>
        <location evidence="1">Chromosome</location>
        <location evidence="1">Telomere</location>
    </subcellularLocation>
</comment>
<protein>
    <recommendedName>
        <fullName evidence="1">Telomerase reverse transcriptase</fullName>
        <ecNumber evidence="1">2.7.7.49</ecNumber>
    </recommendedName>
    <alternativeName>
        <fullName evidence="1">Telomerase catalytic subunit</fullName>
    </alternativeName>
</protein>
<sequence length="175" mass="20048">MMPSAACWKPLMSRLKLPQAQLYGLPILTWECKMLLRGLKNYFCPRKYKHTLSLKDTHFREAISRRLNNTFVNTIVTALHESQWTLLLQRIGVDAMIYLLTQASMFVSLPNGCLCQMTGPLLLHVAPKPECERAAEYSNKRKRSTTDNGLSDRLLKRMKIASTAGPKQPIFKLHM</sequence>
<dbReference type="EMBL" id="JANVFO010000060">
    <property type="protein sequence ID" value="KAJ3720783.1"/>
    <property type="molecule type" value="Genomic_DNA"/>
</dbReference>
<evidence type="ECO:0000313" key="3">
    <source>
        <dbReference type="Proteomes" id="UP001176059"/>
    </source>
</evidence>
<comment type="similarity">
    <text evidence="1">Belongs to the reverse transcriptase family. Telomerase subfamily.</text>
</comment>
<keyword evidence="3" id="KW-1185">Reference proteome</keyword>